<name>A0A8H7P6I1_9APHY</name>
<protein>
    <submittedName>
        <fullName evidence="1">Uncharacterized protein</fullName>
    </submittedName>
</protein>
<dbReference type="EMBL" id="JADOXO010000037">
    <property type="protein sequence ID" value="KAF9817817.1"/>
    <property type="molecule type" value="Genomic_DNA"/>
</dbReference>
<reference evidence="1" key="2">
    <citation type="journal article" name="Front. Microbiol.">
        <title>Degradative Capacity of Two Strains of Rhodonia placenta: From Phenotype to Genotype.</title>
        <authorList>
            <person name="Kolle M."/>
            <person name="Horta M.A.C."/>
            <person name="Nowrousian M."/>
            <person name="Ohm R.A."/>
            <person name="Benz J.P."/>
            <person name="Pilgard A."/>
        </authorList>
    </citation>
    <scope>NUCLEOTIDE SEQUENCE</scope>
    <source>
        <strain evidence="1">FPRL280</strain>
    </source>
</reference>
<reference evidence="1" key="1">
    <citation type="submission" date="2020-11" db="EMBL/GenBank/DDBJ databases">
        <authorList>
            <person name="Koelle M."/>
            <person name="Horta M.A.C."/>
            <person name="Nowrousian M."/>
            <person name="Ohm R.A."/>
            <person name="Benz P."/>
            <person name="Pilgard A."/>
        </authorList>
    </citation>
    <scope>NUCLEOTIDE SEQUENCE</scope>
    <source>
        <strain evidence="1">FPRL280</strain>
    </source>
</reference>
<gene>
    <name evidence="1" type="ORF">IEO21_03159</name>
</gene>
<dbReference type="Proteomes" id="UP000639403">
    <property type="component" value="Unassembled WGS sequence"/>
</dbReference>
<proteinExistence type="predicted"/>
<evidence type="ECO:0000313" key="1">
    <source>
        <dbReference type="EMBL" id="KAF9817817.1"/>
    </source>
</evidence>
<organism evidence="1 2">
    <name type="scientific">Rhodonia placenta</name>
    <dbReference type="NCBI Taxonomy" id="104341"/>
    <lineage>
        <taxon>Eukaryota</taxon>
        <taxon>Fungi</taxon>
        <taxon>Dikarya</taxon>
        <taxon>Basidiomycota</taxon>
        <taxon>Agaricomycotina</taxon>
        <taxon>Agaricomycetes</taxon>
        <taxon>Polyporales</taxon>
        <taxon>Adustoporiaceae</taxon>
        <taxon>Rhodonia</taxon>
    </lineage>
</organism>
<comment type="caution">
    <text evidence="1">The sequence shown here is derived from an EMBL/GenBank/DDBJ whole genome shotgun (WGS) entry which is preliminary data.</text>
</comment>
<evidence type="ECO:0000313" key="2">
    <source>
        <dbReference type="Proteomes" id="UP000639403"/>
    </source>
</evidence>
<accession>A0A8H7P6I1</accession>
<sequence>MTVEDGAVLAKLFARLRNRDQIESFLYAFQDLRQQRCRDTVKSEISLMQLFILEDCPEREARDNDMRAKFREGKGALELEDGEEPRGLAGQQWNEIRDIFGYDCEDEADNCHRKIIGVHSPKCSDGVLGSDVTGIKPTSGPLISKFGSRTSRIFMSKHPRATMGYKFFWVHMGKARFCVYDAHISSSEYTIRYVISSI</sequence>
<dbReference type="AlphaFoldDB" id="A0A8H7P6I1"/>